<evidence type="ECO:0000256" key="1">
    <source>
        <dbReference type="SAM" id="MobiDB-lite"/>
    </source>
</evidence>
<feature type="region of interest" description="Disordered" evidence="1">
    <location>
        <begin position="143"/>
        <end position="169"/>
    </location>
</feature>
<gene>
    <name evidence="2" type="ORF">C446_08801</name>
</gene>
<comment type="caution">
    <text evidence="2">The sequence shown here is derived from an EMBL/GenBank/DDBJ whole genome shotgun (WGS) entry which is preliminary data.</text>
</comment>
<keyword evidence="3" id="KW-1185">Reference proteome</keyword>
<evidence type="ECO:0000313" key="3">
    <source>
        <dbReference type="Proteomes" id="UP000011607"/>
    </source>
</evidence>
<reference evidence="2 3" key="1">
    <citation type="journal article" date="2014" name="PLoS Genet.">
        <title>Phylogenetically driven sequencing of extremely halophilic archaea reveals strategies for static and dynamic osmo-response.</title>
        <authorList>
            <person name="Becker E.A."/>
            <person name="Seitzer P.M."/>
            <person name="Tritt A."/>
            <person name="Larsen D."/>
            <person name="Krusor M."/>
            <person name="Yao A.I."/>
            <person name="Wu D."/>
            <person name="Madern D."/>
            <person name="Eisen J.A."/>
            <person name="Darling A.E."/>
            <person name="Facciotti M.T."/>
        </authorList>
    </citation>
    <scope>NUCLEOTIDE SEQUENCE [LARGE SCALE GENOMIC DNA]</scope>
    <source>
        <strain evidence="2 3">JCM 10879</strain>
    </source>
</reference>
<proteinExistence type="predicted"/>
<accession>M0M0H7</accession>
<sequence length="259" mass="29315">MVDDPDQVTDPVQRLAREYVEARRRTGAEWLYVQQPWDGELQYDTFSYLPEQHFRQAYDQITGDAEDNPGEEDVCCRQCGGSLSRVRTDQRAHLAVEYYRCQADEGCRQGGERVYDQAGELIRTAGPVFEDGQQRSVAQLLEPRDRDRRDQTDVEDEGAFEPDGGYDTLHAGTRRSTVYYWLDPETGATLPHTDVNDHGTIPFFADEPAARAFLENRAEAGDADRYAGLSLYKARTRKVADAVDVLTEQAGFDEYVPDG</sequence>
<protein>
    <submittedName>
        <fullName evidence="2">Uncharacterized protein</fullName>
    </submittedName>
</protein>
<dbReference type="AlphaFoldDB" id="M0M0H7"/>
<dbReference type="Proteomes" id="UP000011607">
    <property type="component" value="Unassembled WGS sequence"/>
</dbReference>
<organism evidence="2 3">
    <name type="scientific">Halobiforma nitratireducens JCM 10879</name>
    <dbReference type="NCBI Taxonomy" id="1227454"/>
    <lineage>
        <taxon>Archaea</taxon>
        <taxon>Methanobacteriati</taxon>
        <taxon>Methanobacteriota</taxon>
        <taxon>Stenosarchaea group</taxon>
        <taxon>Halobacteria</taxon>
        <taxon>Halobacteriales</taxon>
        <taxon>Natrialbaceae</taxon>
        <taxon>Halobiforma</taxon>
    </lineage>
</organism>
<evidence type="ECO:0000313" key="2">
    <source>
        <dbReference type="EMBL" id="EMA39317.1"/>
    </source>
</evidence>
<feature type="compositionally biased region" description="Basic and acidic residues" evidence="1">
    <location>
        <begin position="143"/>
        <end position="152"/>
    </location>
</feature>
<name>M0M0H7_9EURY</name>
<dbReference type="EMBL" id="AOMA01000084">
    <property type="protein sequence ID" value="EMA39317.1"/>
    <property type="molecule type" value="Genomic_DNA"/>
</dbReference>